<sequence>MVRASGCGVIRRNTVQPLGKYVRQHYSSNLDVRKTRSSATKTELLSFDATYKKSARGFYQLFCSTVVSMGGSSDCVGMDAEEVKGGVLKKWH</sequence>
<evidence type="ECO:0000313" key="2">
    <source>
        <dbReference type="WBParaSite" id="jg22048"/>
    </source>
</evidence>
<reference evidence="2" key="1">
    <citation type="submission" date="2022-11" db="UniProtKB">
        <authorList>
            <consortium name="WormBaseParasite"/>
        </authorList>
    </citation>
    <scope>IDENTIFICATION</scope>
</reference>
<name>A0A915DQG4_9BILA</name>
<dbReference type="AlphaFoldDB" id="A0A915DQG4"/>
<accession>A0A915DQG4</accession>
<dbReference type="WBParaSite" id="jg22048">
    <property type="protein sequence ID" value="jg22048"/>
    <property type="gene ID" value="jg22048"/>
</dbReference>
<dbReference type="Proteomes" id="UP000887574">
    <property type="component" value="Unplaced"/>
</dbReference>
<keyword evidence="1" id="KW-1185">Reference proteome</keyword>
<proteinExistence type="predicted"/>
<evidence type="ECO:0000313" key="1">
    <source>
        <dbReference type="Proteomes" id="UP000887574"/>
    </source>
</evidence>
<organism evidence="1 2">
    <name type="scientific">Ditylenchus dipsaci</name>
    <dbReference type="NCBI Taxonomy" id="166011"/>
    <lineage>
        <taxon>Eukaryota</taxon>
        <taxon>Metazoa</taxon>
        <taxon>Ecdysozoa</taxon>
        <taxon>Nematoda</taxon>
        <taxon>Chromadorea</taxon>
        <taxon>Rhabditida</taxon>
        <taxon>Tylenchina</taxon>
        <taxon>Tylenchomorpha</taxon>
        <taxon>Sphaerularioidea</taxon>
        <taxon>Anguinidae</taxon>
        <taxon>Anguininae</taxon>
        <taxon>Ditylenchus</taxon>
    </lineage>
</organism>
<protein>
    <submittedName>
        <fullName evidence="2">Uncharacterized protein</fullName>
    </submittedName>
</protein>